<dbReference type="PANTHER" id="PTHR23249">
    <property type="entry name" value="TRAFFICKING PROTEIN PARTICLE COMPLEX SUBUNIT"/>
    <property type="match status" value="1"/>
</dbReference>
<dbReference type="Gene3D" id="3.30.450.70">
    <property type="match status" value="1"/>
</dbReference>
<feature type="compositionally biased region" description="Polar residues" evidence="8">
    <location>
        <begin position="69"/>
        <end position="78"/>
    </location>
</feature>
<comment type="caution">
    <text evidence="9">The sequence shown here is derived from an EMBL/GenBank/DDBJ whole genome shotgun (WGS) entry which is preliminary data.</text>
</comment>
<feature type="region of interest" description="Disordered" evidence="8">
    <location>
        <begin position="69"/>
        <end position="140"/>
    </location>
</feature>
<sequence>MAVDSILIINKSGGLIYQRNFEDSRQPIGDNDASLMNSNDYLILASTLHGVFAIASQLTPKAIQLKANSDSGAATNTAKEAESIRSDEYTVSSSSSTLGNSTIGSAPSALGPNKGASSILHQHHRHPSNVSSVRRDGSSVSSNQLSQLTPYIPYVGMPHNNIASGANHSNTTGTVDLGSYKGDDYFKEPFVSWNTSGLRHMSTDQFTMFLYQTMTGLKFVAIKNNQVVGSPSANTTDVVGSIHLADNLLRKIYCIYSDYVMKDPFYSLEMPIKSSTFDTKVQNLIKNMNW</sequence>
<evidence type="ECO:0000256" key="7">
    <source>
        <dbReference type="ARBA" id="ARBA00038179"/>
    </source>
</evidence>
<organism evidence="9 10">
    <name type="scientific">Nakaseomyces bracarensis</name>
    <dbReference type="NCBI Taxonomy" id="273131"/>
    <lineage>
        <taxon>Eukaryota</taxon>
        <taxon>Fungi</taxon>
        <taxon>Dikarya</taxon>
        <taxon>Ascomycota</taxon>
        <taxon>Saccharomycotina</taxon>
        <taxon>Saccharomycetes</taxon>
        <taxon>Saccharomycetales</taxon>
        <taxon>Saccharomycetaceae</taxon>
        <taxon>Nakaseomyces</taxon>
    </lineage>
</organism>
<evidence type="ECO:0000256" key="8">
    <source>
        <dbReference type="SAM" id="MobiDB-lite"/>
    </source>
</evidence>
<keyword evidence="5" id="KW-0931">ER-Golgi transport</keyword>
<keyword evidence="10" id="KW-1185">Reference proteome</keyword>
<dbReference type="InterPro" id="IPR007233">
    <property type="entry name" value="TRAPPC"/>
</dbReference>
<dbReference type="SUPFAM" id="SSF64356">
    <property type="entry name" value="SNARE-like"/>
    <property type="match status" value="1"/>
</dbReference>
<accession>A0ABR4NUJ5</accession>
<evidence type="ECO:0000256" key="3">
    <source>
        <dbReference type="ARBA" id="ARBA00022448"/>
    </source>
</evidence>
<dbReference type="Proteomes" id="UP001623330">
    <property type="component" value="Unassembled WGS sequence"/>
</dbReference>
<evidence type="ECO:0000256" key="2">
    <source>
        <dbReference type="ARBA" id="ARBA00004555"/>
    </source>
</evidence>
<protein>
    <submittedName>
        <fullName evidence="9">Trafficking protein particle complex subunit 23</fullName>
    </submittedName>
</protein>
<evidence type="ECO:0000256" key="1">
    <source>
        <dbReference type="ARBA" id="ARBA00004240"/>
    </source>
</evidence>
<keyword evidence="6" id="KW-0333">Golgi apparatus</keyword>
<keyword evidence="4" id="KW-0256">Endoplasmic reticulum</keyword>
<evidence type="ECO:0000256" key="6">
    <source>
        <dbReference type="ARBA" id="ARBA00023034"/>
    </source>
</evidence>
<dbReference type="SMART" id="SM01399">
    <property type="entry name" value="Sybindin"/>
    <property type="match status" value="1"/>
</dbReference>
<dbReference type="InterPro" id="IPR011012">
    <property type="entry name" value="Longin-like_dom_sf"/>
</dbReference>
<comment type="subcellular location">
    <subcellularLocation>
        <location evidence="1">Endoplasmic reticulum</location>
    </subcellularLocation>
    <subcellularLocation>
        <location evidence="2">Golgi apparatus</location>
    </subcellularLocation>
</comment>
<feature type="compositionally biased region" description="Basic and acidic residues" evidence="8">
    <location>
        <begin position="79"/>
        <end position="88"/>
    </location>
</feature>
<feature type="compositionally biased region" description="Low complexity" evidence="8">
    <location>
        <begin position="128"/>
        <end position="140"/>
    </location>
</feature>
<comment type="similarity">
    <text evidence="7">Belongs to the TRAPP small subunits family. TRAPPC4 subfamily.</text>
</comment>
<keyword evidence="3" id="KW-0813">Transport</keyword>
<reference evidence="9 10" key="1">
    <citation type="submission" date="2024-05" db="EMBL/GenBank/DDBJ databases">
        <title>Long read based assembly of the Candida bracarensis genome reveals expanded adhesin content.</title>
        <authorList>
            <person name="Marcet-Houben M."/>
            <person name="Ksiezopolska E."/>
            <person name="Gabaldon T."/>
        </authorList>
    </citation>
    <scope>NUCLEOTIDE SEQUENCE [LARGE SCALE GENOMIC DNA]</scope>
    <source>
        <strain evidence="9 10">CBM6</strain>
    </source>
</reference>
<feature type="compositionally biased region" description="Low complexity" evidence="8">
    <location>
        <begin position="92"/>
        <end position="105"/>
    </location>
</feature>
<dbReference type="PANTHER" id="PTHR23249:SF15">
    <property type="entry name" value="TRAFFICKING PROTEIN PARTICLE COMPLEX SUBUNIT 4"/>
    <property type="match status" value="1"/>
</dbReference>
<evidence type="ECO:0000256" key="5">
    <source>
        <dbReference type="ARBA" id="ARBA00022892"/>
    </source>
</evidence>
<evidence type="ECO:0000313" key="10">
    <source>
        <dbReference type="Proteomes" id="UP001623330"/>
    </source>
</evidence>
<evidence type="ECO:0000256" key="4">
    <source>
        <dbReference type="ARBA" id="ARBA00022824"/>
    </source>
</evidence>
<dbReference type="Pfam" id="PF04099">
    <property type="entry name" value="Sybindin"/>
    <property type="match status" value="2"/>
</dbReference>
<gene>
    <name evidence="9" type="ORF">RNJ44_04192</name>
</gene>
<name>A0ABR4NUJ5_9SACH</name>
<dbReference type="EMBL" id="JBEVYD010000005">
    <property type="protein sequence ID" value="KAL3232276.1"/>
    <property type="molecule type" value="Genomic_DNA"/>
</dbReference>
<evidence type="ECO:0000313" key="9">
    <source>
        <dbReference type="EMBL" id="KAL3232276.1"/>
    </source>
</evidence>
<proteinExistence type="inferred from homology"/>